<feature type="non-terminal residue" evidence="5">
    <location>
        <position position="145"/>
    </location>
</feature>
<dbReference type="OrthoDB" id="412286at2759"/>
<dbReference type="GeneID" id="8248212"/>
<dbReference type="EMBL" id="CP001577">
    <property type="protein sequence ID" value="ACO70344.1"/>
    <property type="molecule type" value="Genomic_DNA"/>
</dbReference>
<dbReference type="FunCoup" id="C1FJF6">
    <property type="interactions" value="329"/>
</dbReference>
<dbReference type="GO" id="GO:0101005">
    <property type="term" value="F:deubiquitinase activity"/>
    <property type="evidence" value="ECO:0007669"/>
    <property type="project" value="TreeGrafter"/>
</dbReference>
<name>C1FJF6_MICCC</name>
<dbReference type="GO" id="GO:0006508">
    <property type="term" value="P:proteolysis"/>
    <property type="evidence" value="ECO:0007669"/>
    <property type="project" value="UniProtKB-KW"/>
</dbReference>
<dbReference type="PANTHER" id="PTHR12378:SF9">
    <property type="entry name" value="OS06G0107000 PROTEIN"/>
    <property type="match status" value="1"/>
</dbReference>
<dbReference type="AlphaFoldDB" id="C1FJF6"/>
<keyword evidence="2" id="KW-0645">Protease</keyword>
<comment type="similarity">
    <text evidence="1">Belongs to the DeSI family.</text>
</comment>
<dbReference type="InterPro" id="IPR042266">
    <property type="entry name" value="PPPDE_sf"/>
</dbReference>
<dbReference type="GO" id="GO:0016579">
    <property type="term" value="P:protein deubiquitination"/>
    <property type="evidence" value="ECO:0007669"/>
    <property type="project" value="TreeGrafter"/>
</dbReference>
<dbReference type="STRING" id="296587.C1FJF6"/>
<proteinExistence type="inferred from homology"/>
<dbReference type="KEGG" id="mis:MICPUN_72096"/>
<keyword evidence="3" id="KW-0378">Hydrolase</keyword>
<reference evidence="5 6" key="1">
    <citation type="journal article" date="2009" name="Science">
        <title>Green evolution and dynamic adaptations revealed by genomes of the marine picoeukaryotes Micromonas.</title>
        <authorList>
            <person name="Worden A.Z."/>
            <person name="Lee J.H."/>
            <person name="Mock T."/>
            <person name="Rouze P."/>
            <person name="Simmons M.P."/>
            <person name="Aerts A.L."/>
            <person name="Allen A.E."/>
            <person name="Cuvelier M.L."/>
            <person name="Derelle E."/>
            <person name="Everett M.V."/>
            <person name="Foulon E."/>
            <person name="Grimwood J."/>
            <person name="Gundlach H."/>
            <person name="Henrissat B."/>
            <person name="Napoli C."/>
            <person name="McDonald S.M."/>
            <person name="Parker M.S."/>
            <person name="Rombauts S."/>
            <person name="Salamov A."/>
            <person name="Von Dassow P."/>
            <person name="Badger J.H."/>
            <person name="Coutinho P.M."/>
            <person name="Demir E."/>
            <person name="Dubchak I."/>
            <person name="Gentemann C."/>
            <person name="Eikrem W."/>
            <person name="Gready J.E."/>
            <person name="John U."/>
            <person name="Lanier W."/>
            <person name="Lindquist E.A."/>
            <person name="Lucas S."/>
            <person name="Mayer K.F."/>
            <person name="Moreau H."/>
            <person name="Not F."/>
            <person name="Otillar R."/>
            <person name="Panaud O."/>
            <person name="Pangilinan J."/>
            <person name="Paulsen I."/>
            <person name="Piegu B."/>
            <person name="Poliakov A."/>
            <person name="Robbens S."/>
            <person name="Schmutz J."/>
            <person name="Toulza E."/>
            <person name="Wyss T."/>
            <person name="Zelensky A."/>
            <person name="Zhou K."/>
            <person name="Armbrust E.V."/>
            <person name="Bhattacharya D."/>
            <person name="Goodenough U.W."/>
            <person name="Van de Peer Y."/>
            <person name="Grigoriev I.V."/>
        </authorList>
    </citation>
    <scope>NUCLEOTIDE SEQUENCE [LARGE SCALE GENOMIC DNA]</scope>
    <source>
        <strain evidence="6">RCC299 / NOUM17</strain>
    </source>
</reference>
<feature type="domain" description="PPPDE" evidence="4">
    <location>
        <begin position="2"/>
        <end position="145"/>
    </location>
</feature>
<dbReference type="Pfam" id="PF05903">
    <property type="entry name" value="Peptidase_C97"/>
    <property type="match status" value="1"/>
</dbReference>
<evidence type="ECO:0000256" key="1">
    <source>
        <dbReference type="ARBA" id="ARBA00008140"/>
    </source>
</evidence>
<dbReference type="PANTHER" id="PTHR12378">
    <property type="entry name" value="DESUMOYLATING ISOPEPTIDASE"/>
    <property type="match status" value="1"/>
</dbReference>
<keyword evidence="6" id="KW-1185">Reference proteome</keyword>
<evidence type="ECO:0000256" key="2">
    <source>
        <dbReference type="ARBA" id="ARBA00022670"/>
    </source>
</evidence>
<dbReference type="eggNOG" id="KOG0324">
    <property type="taxonomic scope" value="Eukaryota"/>
</dbReference>
<evidence type="ECO:0000313" key="6">
    <source>
        <dbReference type="Proteomes" id="UP000002009"/>
    </source>
</evidence>
<evidence type="ECO:0000256" key="3">
    <source>
        <dbReference type="ARBA" id="ARBA00022801"/>
    </source>
</evidence>
<dbReference type="Gene3D" id="3.90.1720.30">
    <property type="entry name" value="PPPDE domains"/>
    <property type="match status" value="1"/>
</dbReference>
<evidence type="ECO:0000259" key="4">
    <source>
        <dbReference type="PROSITE" id="PS51858"/>
    </source>
</evidence>
<dbReference type="InterPro" id="IPR008580">
    <property type="entry name" value="PPPDE_dom"/>
</dbReference>
<dbReference type="SMART" id="SM01179">
    <property type="entry name" value="DUF862"/>
    <property type="match status" value="1"/>
</dbReference>
<dbReference type="OMA" id="RTECSAH"/>
<dbReference type="InParanoid" id="C1FJF6"/>
<evidence type="ECO:0000313" key="5">
    <source>
        <dbReference type="EMBL" id="ACO70344.1"/>
    </source>
</evidence>
<sequence>MSLVTLHVYDITNTQYEAANASIQGLNRFTKDILGAGGIFHGAVEVNGDEWSFGYCDRGSGVYCCRPRGNTGYTYRESIPLGVTALSPARVRNILGALQAAWQGHEYDLLARNCNHFCEAFAEMLGVGSLPAWVNRFASQADATV</sequence>
<dbReference type="RefSeq" id="XP_002509086.1">
    <property type="nucleotide sequence ID" value="XM_002509040.1"/>
</dbReference>
<organism evidence="5 6">
    <name type="scientific">Micromonas commoda (strain RCC299 / NOUM17 / CCMP2709)</name>
    <name type="common">Picoplanktonic green alga</name>
    <dbReference type="NCBI Taxonomy" id="296587"/>
    <lineage>
        <taxon>Eukaryota</taxon>
        <taxon>Viridiplantae</taxon>
        <taxon>Chlorophyta</taxon>
        <taxon>Mamiellophyceae</taxon>
        <taxon>Mamiellales</taxon>
        <taxon>Mamiellaceae</taxon>
        <taxon>Micromonas</taxon>
    </lineage>
</organism>
<dbReference type="Proteomes" id="UP000002009">
    <property type="component" value="Chromosome 12"/>
</dbReference>
<accession>C1FJF6</accession>
<dbReference type="PROSITE" id="PS51858">
    <property type="entry name" value="PPPDE"/>
    <property type="match status" value="1"/>
</dbReference>
<gene>
    <name evidence="5" type="ORF">MICPUN_72096</name>
</gene>
<protein>
    <recommendedName>
        <fullName evidence="4">PPPDE domain-containing protein</fullName>
    </recommendedName>
</protein>